<evidence type="ECO:0000259" key="6">
    <source>
        <dbReference type="Pfam" id="PF23411"/>
    </source>
</evidence>
<dbReference type="InterPro" id="IPR011990">
    <property type="entry name" value="TPR-like_helical_dom_sf"/>
</dbReference>
<dbReference type="SMART" id="SM00299">
    <property type="entry name" value="CLH"/>
    <property type="match status" value="1"/>
</dbReference>
<dbReference type="GO" id="GO:0009267">
    <property type="term" value="P:cellular response to starvation"/>
    <property type="evidence" value="ECO:0007669"/>
    <property type="project" value="TreeGrafter"/>
</dbReference>
<dbReference type="SUPFAM" id="SSF50952">
    <property type="entry name" value="Soluble quinoprotein glucose dehydrogenase"/>
    <property type="match status" value="1"/>
</dbReference>
<comment type="caution">
    <text evidence="7">The sequence shown here is derived from an EMBL/GenBank/DDBJ whole genome shotgun (WGS) entry which is preliminary data.</text>
</comment>
<keyword evidence="8" id="KW-1185">Reference proteome</keyword>
<dbReference type="GO" id="GO:0034058">
    <property type="term" value="P:endosomal vesicle fusion"/>
    <property type="evidence" value="ECO:0007669"/>
    <property type="project" value="TreeGrafter"/>
</dbReference>
<feature type="region of interest" description="Disordered" evidence="5">
    <location>
        <begin position="341"/>
        <end position="372"/>
    </location>
</feature>
<feature type="repeat" description="WD" evidence="3">
    <location>
        <begin position="69"/>
        <end position="99"/>
    </location>
</feature>
<name>A0AAW1NVG8_9CHLO</name>
<dbReference type="InterPro" id="IPR001680">
    <property type="entry name" value="WD40_rpt"/>
</dbReference>
<dbReference type="PANTHER" id="PTHR12616">
    <property type="entry name" value="VACUOLAR PROTEIN SORTING VPS41"/>
    <property type="match status" value="1"/>
</dbReference>
<dbReference type="AlphaFoldDB" id="A0AAW1NVG8"/>
<gene>
    <name evidence="7" type="ORF">WJX73_009236</name>
</gene>
<feature type="region of interest" description="Disordered" evidence="5">
    <location>
        <begin position="867"/>
        <end position="897"/>
    </location>
</feature>
<dbReference type="Gene3D" id="2.130.10.10">
    <property type="entry name" value="YVTN repeat-like/Quinoprotein amine dehydrogenase"/>
    <property type="match status" value="1"/>
</dbReference>
<dbReference type="Proteomes" id="UP001465755">
    <property type="component" value="Unassembled WGS sequence"/>
</dbReference>
<feature type="domain" description="Vps41 beta-propeller" evidence="6">
    <location>
        <begin position="19"/>
        <end position="330"/>
    </location>
</feature>
<evidence type="ECO:0000256" key="3">
    <source>
        <dbReference type="PROSITE-ProRule" id="PRU00221"/>
    </source>
</evidence>
<dbReference type="GO" id="GO:0006623">
    <property type="term" value="P:protein targeting to vacuole"/>
    <property type="evidence" value="ECO:0007669"/>
    <property type="project" value="InterPro"/>
</dbReference>
<accession>A0AAW1NVG8</accession>
<proteinExistence type="predicted"/>
<dbReference type="Gene3D" id="1.25.40.10">
    <property type="entry name" value="Tetratricopeptide repeat domain"/>
    <property type="match status" value="1"/>
</dbReference>
<dbReference type="InterPro" id="IPR057780">
    <property type="entry name" value="Beta-prop_Vps41"/>
</dbReference>
<dbReference type="PROSITE" id="PS50236">
    <property type="entry name" value="CHCR"/>
    <property type="match status" value="1"/>
</dbReference>
<keyword evidence="1" id="KW-0813">Transport</keyword>
<dbReference type="GO" id="GO:0016236">
    <property type="term" value="P:macroautophagy"/>
    <property type="evidence" value="ECO:0007669"/>
    <property type="project" value="TreeGrafter"/>
</dbReference>
<keyword evidence="3" id="KW-0853">WD repeat</keyword>
<dbReference type="InterPro" id="IPR000547">
    <property type="entry name" value="Clathrin_H-chain/VPS_repeat"/>
</dbReference>
<dbReference type="InterPro" id="IPR045111">
    <property type="entry name" value="Vps41/Vps8"/>
</dbReference>
<dbReference type="PANTHER" id="PTHR12616:SF1">
    <property type="entry name" value="VACUOLAR PROTEIN SORTING-ASSOCIATED PROTEIN 41 HOMOLOG"/>
    <property type="match status" value="1"/>
</dbReference>
<dbReference type="InterPro" id="IPR015943">
    <property type="entry name" value="WD40/YVTN_repeat-like_dom_sf"/>
</dbReference>
<evidence type="ECO:0000313" key="7">
    <source>
        <dbReference type="EMBL" id="KAK9800354.1"/>
    </source>
</evidence>
<dbReference type="GO" id="GO:0005770">
    <property type="term" value="C:late endosome"/>
    <property type="evidence" value="ECO:0007669"/>
    <property type="project" value="TreeGrafter"/>
</dbReference>
<feature type="compositionally biased region" description="Low complexity" evidence="5">
    <location>
        <begin position="888"/>
        <end position="897"/>
    </location>
</feature>
<keyword evidence="2" id="KW-0653">Protein transport</keyword>
<evidence type="ECO:0000256" key="4">
    <source>
        <dbReference type="PROSITE-ProRule" id="PRU01006"/>
    </source>
</evidence>
<dbReference type="EMBL" id="JALJOQ010000082">
    <property type="protein sequence ID" value="KAK9800354.1"/>
    <property type="molecule type" value="Genomic_DNA"/>
</dbReference>
<evidence type="ECO:0000256" key="2">
    <source>
        <dbReference type="ARBA" id="ARBA00022927"/>
    </source>
</evidence>
<organism evidence="7 8">
    <name type="scientific">Symbiochloris irregularis</name>
    <dbReference type="NCBI Taxonomy" id="706552"/>
    <lineage>
        <taxon>Eukaryota</taxon>
        <taxon>Viridiplantae</taxon>
        <taxon>Chlorophyta</taxon>
        <taxon>core chlorophytes</taxon>
        <taxon>Trebouxiophyceae</taxon>
        <taxon>Trebouxiales</taxon>
        <taxon>Trebouxiaceae</taxon>
        <taxon>Symbiochloris</taxon>
    </lineage>
</organism>
<dbReference type="PROSITE" id="PS50082">
    <property type="entry name" value="WD_REPEATS_2"/>
    <property type="match status" value="1"/>
</dbReference>
<evidence type="ECO:0000313" key="8">
    <source>
        <dbReference type="Proteomes" id="UP001465755"/>
    </source>
</evidence>
<evidence type="ECO:0000256" key="1">
    <source>
        <dbReference type="ARBA" id="ARBA00022448"/>
    </source>
</evidence>
<dbReference type="Pfam" id="PF23556">
    <property type="entry name" value="TPR_Vps41"/>
    <property type="match status" value="1"/>
</dbReference>
<reference evidence="7 8" key="1">
    <citation type="journal article" date="2024" name="Nat. Commun.">
        <title>Phylogenomics reveals the evolutionary origins of lichenization in chlorophyte algae.</title>
        <authorList>
            <person name="Puginier C."/>
            <person name="Libourel C."/>
            <person name="Otte J."/>
            <person name="Skaloud P."/>
            <person name="Haon M."/>
            <person name="Grisel S."/>
            <person name="Petersen M."/>
            <person name="Berrin J.G."/>
            <person name="Delaux P.M."/>
            <person name="Dal Grande F."/>
            <person name="Keller J."/>
        </authorList>
    </citation>
    <scope>NUCLEOTIDE SEQUENCE [LARGE SCALE GENOMIC DNA]</scope>
    <source>
        <strain evidence="7 8">SAG 2036</strain>
    </source>
</reference>
<dbReference type="SMART" id="SM00320">
    <property type="entry name" value="WD40"/>
    <property type="match status" value="2"/>
</dbReference>
<feature type="compositionally biased region" description="Polar residues" evidence="5">
    <location>
        <begin position="342"/>
        <end position="357"/>
    </location>
</feature>
<feature type="repeat" description="CHCR" evidence="4">
    <location>
        <begin position="607"/>
        <end position="766"/>
    </location>
</feature>
<dbReference type="Pfam" id="PF23411">
    <property type="entry name" value="Beta-prop_Vps41"/>
    <property type="match status" value="1"/>
</dbReference>
<protein>
    <recommendedName>
        <fullName evidence="6">Vps41 beta-propeller domain-containing protein</fullName>
    </recommendedName>
</protein>
<dbReference type="InterPro" id="IPR011041">
    <property type="entry name" value="Quinoprot_gluc/sorb_DH_b-prop"/>
</dbReference>
<sequence length="897" mass="98403">MQEQAVTTACTEEDDEPRLKYNRLGASVCEILETAAASSLCVSEKILALGTHTGSVHVLDVSGNEVKRFAAHKATVNDISFDDEAEYIASCSDDGSVSISGLYTEEAAVFKYHRPVKTIALDPRYASRKTREFVTGGLAGQLILNSRGWLGSKDATLHSGEGPIHIARWSGSLVAWANDLGVKVYDTSTHRRIAFVPFERPAARCHLFWEGESTLYMGWADLIKVAQVQLAQGADGGKSLEVRASLHLDCIISGIAPFGQDLAVLAYMMKPVQPSKEANGEASAEGHEPVHSERPELKIITWQSEELASDALSIQGFEHYEATDYALATCDPLGRHAPVLTRESSSTKDASSPTDGASSDGHPPAKRTREWLGSNGHEPLYYVVSPKDVVAGRLRDTADRIAWLLEHSRFAKALSVAEGDPTLKPVIRQQVVNRYLEHLLKIGEVEKAASLCPSLFKGDAAAWERWVFLFAQRRHLGALAMYIPTKDPRLRGTAYRMVLDAFLLQPSDHPRLLALLHAWPPDLYSLPSFTEAVVARIRGPGGDSTALLQSAAHLYQAQGRFDLALAILLRLRRPDAFDFIAANGLQALLRGPHIAQLLRIDEARTLQLLVDNAVDVPPAVTVPAIQVAGGEAERRGEAEGGKPWRRRLHQYLDRLFRSDPTAATEFHSLQVELYAEFAPSELMAFLVSSQSYALGEAFELCAAAGLVREQVFILGRMGNAREALQLIIDQLGDVPQAIDFVQMQGDDELWDLLITLALGSPDFTGKLMDHMGGYINPLSLVSRIPLGMDIPCLRDRLVSIIADFRTQTSLREGCNTILAHDCVSLAQRLYHELHTQPRAGRPAEAALPLVWVGMRNIRLEVVGESSLKGPRPSLLARSRQSAEELESEPLSSLLESH</sequence>
<dbReference type="GO" id="GO:0030897">
    <property type="term" value="C:HOPS complex"/>
    <property type="evidence" value="ECO:0007669"/>
    <property type="project" value="TreeGrafter"/>
</dbReference>
<evidence type="ECO:0000256" key="5">
    <source>
        <dbReference type="SAM" id="MobiDB-lite"/>
    </source>
</evidence>